<organism evidence="10 11">
    <name type="scientific">Candidatus Berkelbacteria bacterium RIFCSPHIGHO2_12_FULL_36_9</name>
    <dbReference type="NCBI Taxonomy" id="1797469"/>
    <lineage>
        <taxon>Bacteria</taxon>
        <taxon>Candidatus Berkelbacteria</taxon>
    </lineage>
</organism>
<dbReference type="GO" id="GO:0002181">
    <property type="term" value="P:cytoplasmic translation"/>
    <property type="evidence" value="ECO:0007669"/>
    <property type="project" value="TreeGrafter"/>
</dbReference>
<dbReference type="InterPro" id="IPR019906">
    <property type="entry name" value="Ribosomal_uL6_bac-type"/>
</dbReference>
<evidence type="ECO:0000256" key="4">
    <source>
        <dbReference type="ARBA" id="ARBA00022980"/>
    </source>
</evidence>
<comment type="similarity">
    <text evidence="1 6 7">Belongs to the universal ribosomal protein uL6 family.</text>
</comment>
<dbReference type="FunFam" id="3.90.930.12:FF:000002">
    <property type="entry name" value="50S ribosomal protein L6"/>
    <property type="match status" value="1"/>
</dbReference>
<evidence type="ECO:0000256" key="6">
    <source>
        <dbReference type="HAMAP-Rule" id="MF_01365"/>
    </source>
</evidence>
<dbReference type="PRINTS" id="PR00059">
    <property type="entry name" value="RIBOSOMALL6"/>
</dbReference>
<dbReference type="Proteomes" id="UP000176451">
    <property type="component" value="Unassembled WGS sequence"/>
</dbReference>
<comment type="subunit">
    <text evidence="6">Part of the 50S ribosomal subunit.</text>
</comment>
<dbReference type="Gene3D" id="3.90.930.12">
    <property type="entry name" value="Ribosomal protein L6, alpha-beta domain"/>
    <property type="match status" value="2"/>
</dbReference>
<accession>A0A1F5EDM0</accession>
<dbReference type="EMBL" id="MEZV01000057">
    <property type="protein sequence ID" value="OGD65465.1"/>
    <property type="molecule type" value="Genomic_DNA"/>
</dbReference>
<comment type="function">
    <text evidence="6 8">This protein binds to the 23S rRNA, and is important in its secondary structure. It is located near the subunit interface in the base of the L7/L12 stalk, and near the tRNA binding site of the peptidyltransferase center.</text>
</comment>
<evidence type="ECO:0000259" key="9">
    <source>
        <dbReference type="Pfam" id="PF00347"/>
    </source>
</evidence>
<dbReference type="AlphaFoldDB" id="A0A1F5EDM0"/>
<dbReference type="GO" id="GO:0019843">
    <property type="term" value="F:rRNA binding"/>
    <property type="evidence" value="ECO:0007669"/>
    <property type="project" value="UniProtKB-UniRule"/>
</dbReference>
<protein>
    <recommendedName>
        <fullName evidence="6">Large ribosomal subunit protein uL6</fullName>
    </recommendedName>
</protein>
<comment type="caution">
    <text evidence="10">The sequence shown here is derived from an EMBL/GenBank/DDBJ whole genome shotgun (WGS) entry which is preliminary data.</text>
</comment>
<evidence type="ECO:0000256" key="8">
    <source>
        <dbReference type="RuleBase" id="RU003870"/>
    </source>
</evidence>
<evidence type="ECO:0000313" key="10">
    <source>
        <dbReference type="EMBL" id="OGD65465.1"/>
    </source>
</evidence>
<dbReference type="GO" id="GO:0003735">
    <property type="term" value="F:structural constituent of ribosome"/>
    <property type="evidence" value="ECO:0007669"/>
    <property type="project" value="UniProtKB-UniRule"/>
</dbReference>
<dbReference type="HAMAP" id="MF_01365_B">
    <property type="entry name" value="Ribosomal_uL6_B"/>
    <property type="match status" value="1"/>
</dbReference>
<keyword evidence="2 6" id="KW-0699">rRNA-binding</keyword>
<evidence type="ECO:0000313" key="11">
    <source>
        <dbReference type="Proteomes" id="UP000176451"/>
    </source>
</evidence>
<dbReference type="GO" id="GO:0022625">
    <property type="term" value="C:cytosolic large ribosomal subunit"/>
    <property type="evidence" value="ECO:0007669"/>
    <property type="project" value="UniProtKB-UniRule"/>
</dbReference>
<evidence type="ECO:0000256" key="5">
    <source>
        <dbReference type="ARBA" id="ARBA00023274"/>
    </source>
</evidence>
<dbReference type="SUPFAM" id="SSF56053">
    <property type="entry name" value="Ribosomal protein L6"/>
    <property type="match status" value="2"/>
</dbReference>
<feature type="domain" description="Large ribosomal subunit protein uL6 alpha-beta" evidence="9">
    <location>
        <begin position="11"/>
        <end position="82"/>
    </location>
</feature>
<keyword evidence="5 6" id="KW-0687">Ribonucleoprotein</keyword>
<keyword evidence="3 6" id="KW-0694">RNA-binding</keyword>
<dbReference type="FunFam" id="3.90.930.12:FF:000001">
    <property type="entry name" value="50S ribosomal protein L6"/>
    <property type="match status" value="1"/>
</dbReference>
<evidence type="ECO:0000256" key="3">
    <source>
        <dbReference type="ARBA" id="ARBA00022884"/>
    </source>
</evidence>
<keyword evidence="4 6" id="KW-0689">Ribosomal protein</keyword>
<dbReference type="InterPro" id="IPR000702">
    <property type="entry name" value="Ribosomal_uL6-like"/>
</dbReference>
<evidence type="ECO:0000256" key="1">
    <source>
        <dbReference type="ARBA" id="ARBA00009356"/>
    </source>
</evidence>
<dbReference type="PANTHER" id="PTHR11655:SF14">
    <property type="entry name" value="LARGE RIBOSOMAL SUBUNIT PROTEIN UL6M"/>
    <property type="match status" value="1"/>
</dbReference>
<dbReference type="Pfam" id="PF00347">
    <property type="entry name" value="Ribosomal_L6"/>
    <property type="match status" value="2"/>
</dbReference>
<proteinExistence type="inferred from homology"/>
<dbReference type="PROSITE" id="PS00525">
    <property type="entry name" value="RIBOSOMAL_L6_1"/>
    <property type="match status" value="1"/>
</dbReference>
<sequence length="184" mass="20139">MSRIGKKVIEVPEGVNVEINGQNVFVKGSRGELSLDIHHKVRARYDNNNIYVERKSDDKLSRSLHGLTQRLISNMIKGVKDGFARKLEIKGVGYRASLNGNKLTLALGFSHPVEVDAPEGIEFQVQKNIIVVSGIDKQLVGQIAANIRSLKKPEPYKGKGIKYLEEIIIRKAGKAAKAAGAQGA</sequence>
<dbReference type="InterPro" id="IPR036789">
    <property type="entry name" value="Ribosomal_uL6-like_a/b-dom_sf"/>
</dbReference>
<evidence type="ECO:0000256" key="2">
    <source>
        <dbReference type="ARBA" id="ARBA00022730"/>
    </source>
</evidence>
<feature type="domain" description="Large ribosomal subunit protein uL6 alpha-beta" evidence="9">
    <location>
        <begin position="91"/>
        <end position="163"/>
    </location>
</feature>
<reference evidence="10 11" key="1">
    <citation type="journal article" date="2016" name="Nat. Commun.">
        <title>Thousands of microbial genomes shed light on interconnected biogeochemical processes in an aquifer system.</title>
        <authorList>
            <person name="Anantharaman K."/>
            <person name="Brown C.T."/>
            <person name="Hug L.A."/>
            <person name="Sharon I."/>
            <person name="Castelle C.J."/>
            <person name="Probst A.J."/>
            <person name="Thomas B.C."/>
            <person name="Singh A."/>
            <person name="Wilkins M.J."/>
            <person name="Karaoz U."/>
            <person name="Brodie E.L."/>
            <person name="Williams K.H."/>
            <person name="Hubbard S.S."/>
            <person name="Banfield J.F."/>
        </authorList>
    </citation>
    <scope>NUCLEOTIDE SEQUENCE [LARGE SCALE GENOMIC DNA]</scope>
</reference>
<dbReference type="NCBIfam" id="TIGR03654">
    <property type="entry name" value="L6_bact"/>
    <property type="match status" value="1"/>
</dbReference>
<dbReference type="PIRSF" id="PIRSF002162">
    <property type="entry name" value="Ribosomal_L6"/>
    <property type="match status" value="1"/>
</dbReference>
<dbReference type="STRING" id="1797469.A3F08_00365"/>
<gene>
    <name evidence="6" type="primary">rplF</name>
    <name evidence="10" type="ORF">A3F08_00365</name>
</gene>
<dbReference type="InterPro" id="IPR002358">
    <property type="entry name" value="Ribosomal_uL6_CS"/>
</dbReference>
<name>A0A1F5EDM0_9BACT</name>
<evidence type="ECO:0000256" key="7">
    <source>
        <dbReference type="RuleBase" id="RU003869"/>
    </source>
</evidence>
<dbReference type="InterPro" id="IPR020040">
    <property type="entry name" value="Ribosomal_uL6_a/b-dom"/>
</dbReference>
<dbReference type="PANTHER" id="PTHR11655">
    <property type="entry name" value="60S/50S RIBOSOMAL PROTEIN L6/L9"/>
    <property type="match status" value="1"/>
</dbReference>